<name>A0A9X1UB55_9FLAO</name>
<keyword evidence="7" id="KW-1133">Transmembrane helix</keyword>
<dbReference type="GO" id="GO:0006355">
    <property type="term" value="P:regulation of DNA-templated transcription"/>
    <property type="evidence" value="ECO:0007669"/>
    <property type="project" value="InterPro"/>
</dbReference>
<reference evidence="9" key="1">
    <citation type="submission" date="2021-09" db="EMBL/GenBank/DDBJ databases">
        <title>Genome of Aequorivita sp. strain F47161.</title>
        <authorList>
            <person name="Wang Y."/>
        </authorList>
    </citation>
    <scope>NUCLEOTIDE SEQUENCE</scope>
    <source>
        <strain evidence="9">F47161</strain>
    </source>
</reference>
<dbReference type="RefSeq" id="WP_237604128.1">
    <property type="nucleotide sequence ID" value="NZ_JAIRBA010000042.1"/>
</dbReference>
<dbReference type="SUPFAM" id="SSF48452">
    <property type="entry name" value="TPR-like"/>
    <property type="match status" value="2"/>
</dbReference>
<dbReference type="GO" id="GO:0005737">
    <property type="term" value="C:cytoplasm"/>
    <property type="evidence" value="ECO:0007669"/>
    <property type="project" value="UniProtKB-SubCell"/>
</dbReference>
<evidence type="ECO:0000256" key="6">
    <source>
        <dbReference type="SAM" id="Coils"/>
    </source>
</evidence>
<dbReference type="EMBL" id="JAIRBA010000042">
    <property type="protein sequence ID" value="MCG2420351.1"/>
    <property type="molecule type" value="Genomic_DNA"/>
</dbReference>
<organism evidence="9 10">
    <name type="scientific">Aequorivita vitellina</name>
    <dbReference type="NCBI Taxonomy" id="2874475"/>
    <lineage>
        <taxon>Bacteria</taxon>
        <taxon>Pseudomonadati</taxon>
        <taxon>Bacteroidota</taxon>
        <taxon>Flavobacteriia</taxon>
        <taxon>Flavobacteriales</taxon>
        <taxon>Flavobacteriaceae</taxon>
        <taxon>Aequorivita</taxon>
    </lineage>
</organism>
<dbReference type="SMART" id="SM00421">
    <property type="entry name" value="HTH_LUXR"/>
    <property type="match status" value="1"/>
</dbReference>
<feature type="domain" description="HTH luxR-type" evidence="8">
    <location>
        <begin position="553"/>
        <end position="610"/>
    </location>
</feature>
<keyword evidence="2" id="KW-0963">Cytoplasm</keyword>
<feature type="coiled-coil region" evidence="6">
    <location>
        <begin position="445"/>
        <end position="500"/>
    </location>
</feature>
<evidence type="ECO:0000256" key="7">
    <source>
        <dbReference type="SAM" id="Phobius"/>
    </source>
</evidence>
<accession>A0A9X1UB55</accession>
<dbReference type="PANTHER" id="PTHR46630:SF1">
    <property type="entry name" value="TETRATRICOPEPTIDE REPEAT PROTEIN 29"/>
    <property type="match status" value="1"/>
</dbReference>
<dbReference type="Proteomes" id="UP001139461">
    <property type="component" value="Unassembled WGS sequence"/>
</dbReference>
<keyword evidence="4" id="KW-0802">TPR repeat</keyword>
<dbReference type="AlphaFoldDB" id="A0A9X1UB55"/>
<comment type="caution">
    <text evidence="9">The sequence shown here is derived from an EMBL/GenBank/DDBJ whole genome shotgun (WGS) entry which is preliminary data.</text>
</comment>
<evidence type="ECO:0000256" key="2">
    <source>
        <dbReference type="ARBA" id="ARBA00022490"/>
    </source>
</evidence>
<dbReference type="InterPro" id="IPR051476">
    <property type="entry name" value="Bac_ResReg_Asp_Phosphatase"/>
</dbReference>
<comment type="similarity">
    <text evidence="5">Belongs to the Rap family.</text>
</comment>
<dbReference type="InterPro" id="IPR011990">
    <property type="entry name" value="TPR-like_helical_dom_sf"/>
</dbReference>
<dbReference type="Gene3D" id="1.10.10.10">
    <property type="entry name" value="Winged helix-like DNA-binding domain superfamily/Winged helix DNA-binding domain"/>
    <property type="match status" value="1"/>
</dbReference>
<proteinExistence type="inferred from homology"/>
<dbReference type="Pfam" id="PF13424">
    <property type="entry name" value="TPR_12"/>
    <property type="match status" value="1"/>
</dbReference>
<dbReference type="SMART" id="SM00028">
    <property type="entry name" value="TPR"/>
    <property type="match status" value="5"/>
</dbReference>
<gene>
    <name evidence="9" type="ORF">K8089_15100</name>
</gene>
<dbReference type="InterPro" id="IPR016032">
    <property type="entry name" value="Sig_transdc_resp-reg_C-effctor"/>
</dbReference>
<evidence type="ECO:0000256" key="3">
    <source>
        <dbReference type="ARBA" id="ARBA00022737"/>
    </source>
</evidence>
<dbReference type="InterPro" id="IPR036388">
    <property type="entry name" value="WH-like_DNA-bd_sf"/>
</dbReference>
<dbReference type="InterPro" id="IPR019734">
    <property type="entry name" value="TPR_rpt"/>
</dbReference>
<sequence length="615" mass="71192">MDKLILIFLLLLQIVYVEAQTPEISKIKQQIENAPSKPDSVKYYMFRLLDHASQLHDTVIGKTYSHIGIQYNKLAILDSSEFYMKKALEYTENYPKVHGEMYLNLAINYRIGSRYNESLEASEKAIEMFKRANYQAGVGRAYGEMASNYNYMLNSEKALEYLKKSIAILSEEQNTRELHVVKQKLANLYYNKGDYAFARDIYEEVLPTFSQNKGTNYYSTLLTYADCLIQLEENYSDAEAALNEVVDGFKTLNNIEYMWLSLSNLAYVYEASGKIEKARQAFEKAHQGLYQLKSPRFMETSVRYLEFLNKQKQYNTALAVIKRVQATSKSKRLKMNADNEIAFLKQAIATYSQMGMVENSLQAFERIDFVKDSLHSAVNEAKALELQEKYQNELQRENNLVLASNNELLLEYNNKKDKILMLSVLSLALILVIGIVLFISSRNKLKMQQKLVATLENSKRVLEEKNTLQNQLRIEREKTLINKERELVEVSLEMSDLQNRILELLEHRENPESSQVLAEKLNELLSQNNYWKYFKGKFVEVHPAFAKQLSEMFPNLSDNEIAFCCMLKLQLSTKEIASLMGLSKEQVTSKKAALRRKMGLEDDILGFEKLIEHLE</sequence>
<dbReference type="PANTHER" id="PTHR46630">
    <property type="entry name" value="TETRATRICOPEPTIDE REPEAT PROTEIN 29"/>
    <property type="match status" value="1"/>
</dbReference>
<protein>
    <submittedName>
        <fullName evidence="9">Tetratricopeptide repeat protein</fullName>
    </submittedName>
</protein>
<keyword evidence="7" id="KW-0472">Membrane</keyword>
<keyword evidence="6" id="KW-0175">Coiled coil</keyword>
<evidence type="ECO:0000313" key="9">
    <source>
        <dbReference type="EMBL" id="MCG2420351.1"/>
    </source>
</evidence>
<keyword evidence="10" id="KW-1185">Reference proteome</keyword>
<evidence type="ECO:0000256" key="1">
    <source>
        <dbReference type="ARBA" id="ARBA00004496"/>
    </source>
</evidence>
<dbReference type="InterPro" id="IPR000792">
    <property type="entry name" value="Tscrpt_reg_LuxR_C"/>
</dbReference>
<dbReference type="GO" id="GO:0003677">
    <property type="term" value="F:DNA binding"/>
    <property type="evidence" value="ECO:0007669"/>
    <property type="project" value="InterPro"/>
</dbReference>
<comment type="subcellular location">
    <subcellularLocation>
        <location evidence="1">Cytoplasm</location>
    </subcellularLocation>
</comment>
<keyword evidence="7" id="KW-0812">Transmembrane</keyword>
<keyword evidence="3" id="KW-0677">Repeat</keyword>
<evidence type="ECO:0000259" key="8">
    <source>
        <dbReference type="SMART" id="SM00421"/>
    </source>
</evidence>
<evidence type="ECO:0000313" key="10">
    <source>
        <dbReference type="Proteomes" id="UP001139461"/>
    </source>
</evidence>
<feature type="transmembrane region" description="Helical" evidence="7">
    <location>
        <begin position="419"/>
        <end position="440"/>
    </location>
</feature>
<dbReference type="Gene3D" id="1.25.40.10">
    <property type="entry name" value="Tetratricopeptide repeat domain"/>
    <property type="match status" value="2"/>
</dbReference>
<dbReference type="SUPFAM" id="SSF46894">
    <property type="entry name" value="C-terminal effector domain of the bipartite response regulators"/>
    <property type="match status" value="1"/>
</dbReference>
<evidence type="ECO:0000256" key="4">
    <source>
        <dbReference type="ARBA" id="ARBA00022803"/>
    </source>
</evidence>
<evidence type="ECO:0000256" key="5">
    <source>
        <dbReference type="ARBA" id="ARBA00038253"/>
    </source>
</evidence>